<proteinExistence type="predicted"/>
<protein>
    <submittedName>
        <fullName evidence="1">Uncharacterized protein</fullName>
    </submittedName>
</protein>
<accession>A0A6J4QGB0</accession>
<dbReference type="EMBL" id="CADCVB010000173">
    <property type="protein sequence ID" value="CAA9443200.1"/>
    <property type="molecule type" value="Genomic_DNA"/>
</dbReference>
<name>A0A6J4QGB0_9ACTN</name>
<organism evidence="1">
    <name type="scientific">uncultured Rubrobacteraceae bacterium</name>
    <dbReference type="NCBI Taxonomy" id="349277"/>
    <lineage>
        <taxon>Bacteria</taxon>
        <taxon>Bacillati</taxon>
        <taxon>Actinomycetota</taxon>
        <taxon>Rubrobacteria</taxon>
        <taxon>Rubrobacterales</taxon>
        <taxon>Rubrobacteraceae</taxon>
        <taxon>environmental samples</taxon>
    </lineage>
</organism>
<gene>
    <name evidence="1" type="ORF">AVDCRST_MAG78-2641</name>
</gene>
<evidence type="ECO:0000313" key="1">
    <source>
        <dbReference type="EMBL" id="CAA9443200.1"/>
    </source>
</evidence>
<sequence length="105" mass="11277">MNETGPGLFPLGRRVATRNALAVLSEAGVEPDGLFDRHAAGDWGEIEGKSWYLNRMAVDGGYGCVASAYEVMGDVRVVIVTQPDRGNTLMALPGEIERLQGGRSR</sequence>
<reference evidence="1" key="1">
    <citation type="submission" date="2020-02" db="EMBL/GenBank/DDBJ databases">
        <authorList>
            <person name="Meier V. D."/>
        </authorList>
    </citation>
    <scope>NUCLEOTIDE SEQUENCE</scope>
    <source>
        <strain evidence="1">AVDCRST_MAG78</strain>
    </source>
</reference>
<dbReference type="AlphaFoldDB" id="A0A6J4QGB0"/>